<dbReference type="EMBL" id="JAUSUR010000009">
    <property type="protein sequence ID" value="MDQ0363000.1"/>
    <property type="molecule type" value="Genomic_DNA"/>
</dbReference>
<dbReference type="Proteomes" id="UP001230220">
    <property type="component" value="Unassembled WGS sequence"/>
</dbReference>
<comment type="caution">
    <text evidence="1">The sequence shown here is derived from an EMBL/GenBank/DDBJ whole genome shotgun (WGS) entry which is preliminary data.</text>
</comment>
<gene>
    <name evidence="1" type="ORF">J2S15_003761</name>
</gene>
<evidence type="ECO:0000313" key="2">
    <source>
        <dbReference type="Proteomes" id="UP001230220"/>
    </source>
</evidence>
<organism evidence="1 2">
    <name type="scientific">Breznakia pachnodae</name>
    <dbReference type="NCBI Taxonomy" id="265178"/>
    <lineage>
        <taxon>Bacteria</taxon>
        <taxon>Bacillati</taxon>
        <taxon>Bacillota</taxon>
        <taxon>Erysipelotrichia</taxon>
        <taxon>Erysipelotrichales</taxon>
        <taxon>Erysipelotrichaceae</taxon>
        <taxon>Breznakia</taxon>
    </lineage>
</organism>
<proteinExistence type="predicted"/>
<name>A0ABU0E856_9FIRM</name>
<keyword evidence="2" id="KW-1185">Reference proteome</keyword>
<dbReference type="RefSeq" id="WP_307411409.1">
    <property type="nucleotide sequence ID" value="NZ_JAUSUR010000009.1"/>
</dbReference>
<accession>A0ABU0E856</accession>
<sequence>MAKVVDFKNTSGQTLYVEVGKPNNLLERTPEIYDNDFDGHAKLALIDVYGMFFPDGDGTKKPFVYLRHTDVSKNEYRFANLVELGDDFLSPQKGAYHVDEIATPETPIIEYQKITENPLVYGFGSEEKLVECRFHKDYVTMKEGDFFNIKGEPWSHTIYDHQSVYNNASMIFQPTSWIGSFKGKPILGLGEFDRMFIKEAVEGFGDIPLGYIAFMGIGIREDGRKETTFISISINGVGKTLAYYILEGEQPIVTDQVSMEADWTRLPYVDDGTCVFKDAIFRFCDKEIHFEGKWGSKGFTAKPRVEKHGQSHVLGTWYEGNKPYKHRLYYTFVENMDAYDYNLEKLGFDIIG</sequence>
<reference evidence="1 2" key="1">
    <citation type="submission" date="2023-07" db="EMBL/GenBank/DDBJ databases">
        <title>Genomic Encyclopedia of Type Strains, Phase IV (KMG-IV): sequencing the most valuable type-strain genomes for metagenomic binning, comparative biology and taxonomic classification.</title>
        <authorList>
            <person name="Goeker M."/>
        </authorList>
    </citation>
    <scope>NUCLEOTIDE SEQUENCE [LARGE SCALE GENOMIC DNA]</scope>
    <source>
        <strain evidence="1 2">DSM 16784</strain>
    </source>
</reference>
<protein>
    <submittedName>
        <fullName evidence="1">Uncharacterized protein</fullName>
    </submittedName>
</protein>
<evidence type="ECO:0000313" key="1">
    <source>
        <dbReference type="EMBL" id="MDQ0363000.1"/>
    </source>
</evidence>